<keyword evidence="1" id="KW-0812">Transmembrane</keyword>
<dbReference type="InterPro" id="IPR021008">
    <property type="entry name" value="DltX"/>
</dbReference>
<proteinExistence type="predicted"/>
<dbReference type="Pfam" id="PF12459">
    <property type="entry name" value="DltX"/>
    <property type="match status" value="1"/>
</dbReference>
<evidence type="ECO:0000313" key="2">
    <source>
        <dbReference type="EMBL" id="OFA13135.1"/>
    </source>
</evidence>
<evidence type="ECO:0000256" key="1">
    <source>
        <dbReference type="SAM" id="Phobius"/>
    </source>
</evidence>
<dbReference type="Proteomes" id="UP000177010">
    <property type="component" value="Unassembled WGS sequence"/>
</dbReference>
<feature type="transmembrane region" description="Helical" evidence="1">
    <location>
        <begin position="12"/>
        <end position="32"/>
    </location>
</feature>
<sequence>MAVREWLSKPIVQFLLHTLVYFAIMMVLFYLYDYSGINQAKFIYNDF</sequence>
<comment type="caution">
    <text evidence="2">The sequence shown here is derived from an EMBL/GenBank/DDBJ whole genome shotgun (WGS) entry which is preliminary data.</text>
</comment>
<keyword evidence="1" id="KW-1133">Transmembrane helix</keyword>
<keyword evidence="1" id="KW-0472">Membrane</keyword>
<evidence type="ECO:0000313" key="3">
    <source>
        <dbReference type="Proteomes" id="UP000177010"/>
    </source>
</evidence>
<accession>A0A1E7XJ57</accession>
<organism evidence="2 3">
    <name type="scientific">Lentilactobacillus sunkii</name>
    <dbReference type="NCBI Taxonomy" id="481719"/>
    <lineage>
        <taxon>Bacteria</taxon>
        <taxon>Bacillati</taxon>
        <taxon>Bacillota</taxon>
        <taxon>Bacilli</taxon>
        <taxon>Lactobacillales</taxon>
        <taxon>Lactobacillaceae</taxon>
        <taxon>Lentilactobacillus</taxon>
    </lineage>
</organism>
<dbReference type="AlphaFoldDB" id="A0A1E7XJ57"/>
<name>A0A1E7XJ57_9LACO</name>
<dbReference type="EMBL" id="MIQE01000002">
    <property type="protein sequence ID" value="OFA13135.1"/>
    <property type="molecule type" value="Genomic_DNA"/>
</dbReference>
<dbReference type="STRING" id="481719.LASUN_01340"/>
<dbReference type="RefSeq" id="WP_070366914.1">
    <property type="nucleotide sequence ID" value="NZ_JAZHVW010000006.1"/>
</dbReference>
<gene>
    <name evidence="2" type="ORF">LASUN_01340</name>
</gene>
<reference evidence="2 3" key="1">
    <citation type="submission" date="2016-09" db="EMBL/GenBank/DDBJ databases">
        <title>Genome Sequence of Lactobacillus sunkii Strain CG01.</title>
        <authorList>
            <person name="Poehlein A."/>
            <person name="Gabris C."/>
            <person name="Bengelsdorf F.R."/>
            <person name="Duerre P."/>
            <person name="Daniel R."/>
        </authorList>
    </citation>
    <scope>NUCLEOTIDE SEQUENCE [LARGE SCALE GENOMIC DNA]</scope>
    <source>
        <strain evidence="2 3">CG_D</strain>
    </source>
</reference>
<protein>
    <submittedName>
        <fullName evidence="2">D-Ala-teichoic acid biosynthesis protein</fullName>
    </submittedName>
</protein>